<organism evidence="2">
    <name type="scientific">Thrips palmi</name>
    <name type="common">Melon thrips</name>
    <dbReference type="NCBI Taxonomy" id="161013"/>
    <lineage>
        <taxon>Eukaryota</taxon>
        <taxon>Metazoa</taxon>
        <taxon>Ecdysozoa</taxon>
        <taxon>Arthropoda</taxon>
        <taxon>Hexapoda</taxon>
        <taxon>Insecta</taxon>
        <taxon>Pterygota</taxon>
        <taxon>Neoptera</taxon>
        <taxon>Paraneoptera</taxon>
        <taxon>Thysanoptera</taxon>
        <taxon>Terebrantia</taxon>
        <taxon>Thripoidea</taxon>
        <taxon>Thripidae</taxon>
        <taxon>Thrips</taxon>
    </lineage>
</organism>
<dbReference type="KEGG" id="tpal:117641792"/>
<reference evidence="2" key="1">
    <citation type="submission" date="2025-08" db="UniProtKB">
        <authorList>
            <consortium name="RefSeq"/>
        </authorList>
    </citation>
    <scope>IDENTIFICATION</scope>
    <source>
        <tissue evidence="2">Total insect</tissue>
    </source>
</reference>
<gene>
    <name evidence="2" type="primary">LOC117641792</name>
</gene>
<dbReference type="AlphaFoldDB" id="A0A6P8YMR7"/>
<dbReference type="Proteomes" id="UP000515158">
    <property type="component" value="Unplaced"/>
</dbReference>
<evidence type="ECO:0000313" key="1">
    <source>
        <dbReference type="Proteomes" id="UP000515158"/>
    </source>
</evidence>
<keyword evidence="1" id="KW-1185">Reference proteome</keyword>
<dbReference type="RefSeq" id="XP_034235312.1">
    <property type="nucleotide sequence ID" value="XM_034379421.1"/>
</dbReference>
<dbReference type="InParanoid" id="A0A6P8YMR7"/>
<protein>
    <submittedName>
        <fullName evidence="2">Uncharacterized protein LOC117641792</fullName>
    </submittedName>
</protein>
<accession>A0A6P8YMR7</accession>
<proteinExistence type="predicted"/>
<name>A0A6P8YMR7_THRPL</name>
<dbReference type="OrthoDB" id="6049566at2759"/>
<dbReference type="GeneID" id="117641792"/>
<evidence type="ECO:0000313" key="2">
    <source>
        <dbReference type="RefSeq" id="XP_034235312.1"/>
    </source>
</evidence>
<sequence>MEQSERPVCLEDAVDLHQVLHRDQRTVRVRVAVDAPRTATPRRLRRVARPPSECEQCQLAQLARRGVQPVCDLSVPQFRICHRHTSSSLRSRSSSSWFPVGSVIRWLLAALCVLALLPPRAMAAPTPTRSQPKWINPCGLNKQDVEQELEYQNESAASVTDLLQRIVTLSKNALDHAVQFRVAYVEETFQKDYEDHHRSWQIHHYDWLPNIPKQLGEKVQEEHLRAQSLEVALKDIYKYLQQYAVGLEQVVIDQKASGSSYKDKFDYDESLLRNVLCEVQVAMQEQGVVQHPDVSPDIMGPAFRDPTMNSTFRNVRDWIILRDYMNGLEYIIQTLEYFSKPQH</sequence>